<comment type="subcellular location">
    <subcellularLocation>
        <location evidence="1">Cell membrane</location>
        <topology evidence="1">Multi-pass membrane protein</topology>
    </subcellularLocation>
</comment>
<dbReference type="Pfam" id="PF03547">
    <property type="entry name" value="Mem_trans"/>
    <property type="match status" value="2"/>
</dbReference>
<evidence type="ECO:0000256" key="6">
    <source>
        <dbReference type="ARBA" id="ARBA00022989"/>
    </source>
</evidence>
<keyword evidence="7 8" id="KW-0472">Membrane</keyword>
<feature type="transmembrane region" description="Helical" evidence="8">
    <location>
        <begin position="129"/>
        <end position="146"/>
    </location>
</feature>
<sequence>MDSIILIFICLFAGWGLQRVITVPANAHTALNQFVIYISLPALSLFYIPKIQISAGLLYPIGVAWLGFLLSWVFFAGLGRLFNWPKKLIGCLAITAGFANTSFVGFPVIEALYGKEGLKTAIIVDQPGTFVVVSTFGILLAAAYSKGSGGGSGIARKILLFPPFIAFVVAACMNIFNYDFIDTVQSIFTRLGSTVTPVALVAVGLQLKIERKSRHWKFLWLGLFSKLILMPLFFFILYKIILGADGQMIDVSIMEAAMAPMITAAILASAHGLKPRLAGMMIGIGIPLSFITLAGWYFLLKYW</sequence>
<name>A0A552UZ00_9FLAO</name>
<evidence type="ECO:0000256" key="1">
    <source>
        <dbReference type="ARBA" id="ARBA00004651"/>
    </source>
</evidence>
<organism evidence="9 10">
    <name type="scientific">Flavobacterium zepuense</name>
    <dbReference type="NCBI Taxonomy" id="2593302"/>
    <lineage>
        <taxon>Bacteria</taxon>
        <taxon>Pseudomonadati</taxon>
        <taxon>Bacteroidota</taxon>
        <taxon>Flavobacteriia</taxon>
        <taxon>Flavobacteriales</taxon>
        <taxon>Flavobacteriaceae</taxon>
        <taxon>Flavobacterium</taxon>
    </lineage>
</organism>
<dbReference type="GO" id="GO:0005886">
    <property type="term" value="C:plasma membrane"/>
    <property type="evidence" value="ECO:0007669"/>
    <property type="project" value="UniProtKB-SubCell"/>
</dbReference>
<feature type="transmembrane region" description="Helical" evidence="8">
    <location>
        <begin position="158"/>
        <end position="176"/>
    </location>
</feature>
<keyword evidence="5 8" id="KW-0812">Transmembrane</keyword>
<dbReference type="InterPro" id="IPR038770">
    <property type="entry name" value="Na+/solute_symporter_sf"/>
</dbReference>
<feature type="transmembrane region" description="Helical" evidence="8">
    <location>
        <begin position="188"/>
        <end position="207"/>
    </location>
</feature>
<dbReference type="AlphaFoldDB" id="A0A552UZ00"/>
<keyword evidence="4" id="KW-1003">Cell membrane</keyword>
<protein>
    <submittedName>
        <fullName evidence="9">AEC family transporter</fullName>
    </submittedName>
</protein>
<keyword evidence="3" id="KW-0813">Transport</keyword>
<dbReference type="PANTHER" id="PTHR36838">
    <property type="entry name" value="AUXIN EFFLUX CARRIER FAMILY PROTEIN"/>
    <property type="match status" value="1"/>
</dbReference>
<feature type="transmembrane region" description="Helical" evidence="8">
    <location>
        <begin position="51"/>
        <end position="76"/>
    </location>
</feature>
<evidence type="ECO:0000256" key="3">
    <source>
        <dbReference type="ARBA" id="ARBA00022448"/>
    </source>
</evidence>
<reference evidence="9 10" key="1">
    <citation type="submission" date="2019-07" db="EMBL/GenBank/DDBJ databases">
        <title>Flavobacterium sp. nov., isolated from glacier ice.</title>
        <authorList>
            <person name="Liu Q."/>
            <person name="Xin Y.-H."/>
        </authorList>
    </citation>
    <scope>NUCLEOTIDE SEQUENCE [LARGE SCALE GENOMIC DNA]</scope>
    <source>
        <strain evidence="9 10">ZT4R6</strain>
    </source>
</reference>
<dbReference type="GO" id="GO:0055085">
    <property type="term" value="P:transmembrane transport"/>
    <property type="evidence" value="ECO:0007669"/>
    <property type="project" value="InterPro"/>
</dbReference>
<evidence type="ECO:0000256" key="5">
    <source>
        <dbReference type="ARBA" id="ARBA00022692"/>
    </source>
</evidence>
<feature type="transmembrane region" description="Helical" evidence="8">
    <location>
        <begin position="219"/>
        <end position="241"/>
    </location>
</feature>
<comment type="similarity">
    <text evidence="2">Belongs to the auxin efflux carrier (TC 2.A.69) family.</text>
</comment>
<evidence type="ECO:0000256" key="2">
    <source>
        <dbReference type="ARBA" id="ARBA00010145"/>
    </source>
</evidence>
<evidence type="ECO:0000256" key="7">
    <source>
        <dbReference type="ARBA" id="ARBA00023136"/>
    </source>
</evidence>
<feature type="transmembrane region" description="Helical" evidence="8">
    <location>
        <begin position="88"/>
        <end position="109"/>
    </location>
</feature>
<dbReference type="InterPro" id="IPR004776">
    <property type="entry name" value="Mem_transp_PIN-like"/>
</dbReference>
<evidence type="ECO:0000313" key="10">
    <source>
        <dbReference type="Proteomes" id="UP000320643"/>
    </source>
</evidence>
<keyword evidence="10" id="KW-1185">Reference proteome</keyword>
<dbReference type="PANTHER" id="PTHR36838:SF1">
    <property type="entry name" value="SLR1864 PROTEIN"/>
    <property type="match status" value="1"/>
</dbReference>
<proteinExistence type="inferred from homology"/>
<dbReference type="OrthoDB" id="9786183at2"/>
<feature type="transmembrane region" description="Helical" evidence="8">
    <location>
        <begin position="277"/>
        <end position="299"/>
    </location>
</feature>
<feature type="transmembrane region" description="Helical" evidence="8">
    <location>
        <begin position="253"/>
        <end position="270"/>
    </location>
</feature>
<dbReference type="Gene3D" id="1.20.1530.20">
    <property type="match status" value="1"/>
</dbReference>
<evidence type="ECO:0000256" key="8">
    <source>
        <dbReference type="SAM" id="Phobius"/>
    </source>
</evidence>
<dbReference type="Proteomes" id="UP000320643">
    <property type="component" value="Unassembled WGS sequence"/>
</dbReference>
<keyword evidence="6 8" id="KW-1133">Transmembrane helix</keyword>
<evidence type="ECO:0000313" key="9">
    <source>
        <dbReference type="EMBL" id="TRW23438.1"/>
    </source>
</evidence>
<dbReference type="EMBL" id="VJVZ01000009">
    <property type="protein sequence ID" value="TRW23438.1"/>
    <property type="molecule type" value="Genomic_DNA"/>
</dbReference>
<comment type="caution">
    <text evidence="9">The sequence shown here is derived from an EMBL/GenBank/DDBJ whole genome shotgun (WGS) entry which is preliminary data.</text>
</comment>
<gene>
    <name evidence="9" type="ORF">FMM05_14025</name>
</gene>
<accession>A0A552UZ00</accession>
<evidence type="ECO:0000256" key="4">
    <source>
        <dbReference type="ARBA" id="ARBA00022475"/>
    </source>
</evidence>